<dbReference type="EMBL" id="SORI01000022">
    <property type="protein sequence ID" value="TDY55852.1"/>
    <property type="molecule type" value="Genomic_DNA"/>
</dbReference>
<gene>
    <name evidence="1" type="ORF">C8D99_12219</name>
</gene>
<proteinExistence type="predicted"/>
<evidence type="ECO:0000313" key="1">
    <source>
        <dbReference type="EMBL" id="TDY55852.1"/>
    </source>
</evidence>
<comment type="caution">
    <text evidence="1">The sequence shown here is derived from an EMBL/GenBank/DDBJ whole genome shotgun (WGS) entry which is preliminary data.</text>
</comment>
<dbReference type="AlphaFoldDB" id="A0A4V3HFU9"/>
<reference evidence="1 2" key="1">
    <citation type="submission" date="2019-03" db="EMBL/GenBank/DDBJ databases">
        <title>Genomic Encyclopedia of Type Strains, Phase IV (KMG-IV): sequencing the most valuable type-strain genomes for metagenomic binning, comparative biology and taxonomic classification.</title>
        <authorList>
            <person name="Goeker M."/>
        </authorList>
    </citation>
    <scope>NUCLEOTIDE SEQUENCE [LARGE SCALE GENOMIC DNA]</scope>
    <source>
        <strain evidence="1 2">DSM 25964</strain>
    </source>
</reference>
<dbReference type="RefSeq" id="WP_133958902.1">
    <property type="nucleotide sequence ID" value="NZ_SORI01000022.1"/>
</dbReference>
<accession>A0A4V3HFU9</accession>
<protein>
    <submittedName>
        <fullName evidence="1">Uncharacterized protein</fullName>
    </submittedName>
</protein>
<dbReference type="Proteomes" id="UP000295066">
    <property type="component" value="Unassembled WGS sequence"/>
</dbReference>
<organism evidence="1 2">
    <name type="scientific">Aminivibrio pyruvatiphilus</name>
    <dbReference type="NCBI Taxonomy" id="1005740"/>
    <lineage>
        <taxon>Bacteria</taxon>
        <taxon>Thermotogati</taxon>
        <taxon>Synergistota</taxon>
        <taxon>Synergistia</taxon>
        <taxon>Synergistales</taxon>
        <taxon>Aminobacteriaceae</taxon>
        <taxon>Aminivibrio</taxon>
    </lineage>
</organism>
<sequence>MRIAGMREDDDGSCLYLVEGEAPSGERLLFLYDENGREARPAERAEAETLFREGLLERCSLPAEEVFFPDELEDLERMLLSAAKKEEEEEK</sequence>
<evidence type="ECO:0000313" key="2">
    <source>
        <dbReference type="Proteomes" id="UP000295066"/>
    </source>
</evidence>
<name>A0A4V3HFU9_9BACT</name>
<keyword evidence="2" id="KW-1185">Reference proteome</keyword>